<organism evidence="17 18">
    <name type="scientific">Clavispora lusitaniae</name>
    <name type="common">Candida lusitaniae</name>
    <dbReference type="NCBI Taxonomy" id="36911"/>
    <lineage>
        <taxon>Eukaryota</taxon>
        <taxon>Fungi</taxon>
        <taxon>Dikarya</taxon>
        <taxon>Ascomycota</taxon>
        <taxon>Saccharomycotina</taxon>
        <taxon>Pichiomycetes</taxon>
        <taxon>Metschnikowiaceae</taxon>
        <taxon>Clavispora</taxon>
    </lineage>
</organism>
<comment type="subcellular location">
    <subcellularLocation>
        <location evidence="1 15">Nucleus</location>
    </subcellularLocation>
</comment>
<evidence type="ECO:0000256" key="11">
    <source>
        <dbReference type="ARBA" id="ARBA00023163"/>
    </source>
</evidence>
<keyword evidence="8 15" id="KW-0156">Chromatin regulator</keyword>
<evidence type="ECO:0000256" key="12">
    <source>
        <dbReference type="ARBA" id="ARBA00023204"/>
    </source>
</evidence>
<comment type="caution">
    <text evidence="17">The sequence shown here is derived from an EMBL/GenBank/DDBJ whole genome shotgun (WGS) entry which is preliminary data.</text>
</comment>
<dbReference type="Pfam" id="PF17856">
    <property type="entry name" value="TIP49_C"/>
    <property type="match status" value="1"/>
</dbReference>
<dbReference type="FunFam" id="2.40.50.360:FF:000001">
    <property type="entry name" value="RuvB-like helicase"/>
    <property type="match status" value="1"/>
</dbReference>
<gene>
    <name evidence="17" type="ORF">A9F13_18g01188</name>
</gene>
<evidence type="ECO:0000256" key="8">
    <source>
        <dbReference type="ARBA" id="ARBA00022853"/>
    </source>
</evidence>
<evidence type="ECO:0000259" key="16">
    <source>
        <dbReference type="SMART" id="SM00382"/>
    </source>
</evidence>
<proteinExistence type="inferred from homology"/>
<keyword evidence="4 15" id="KW-0227">DNA damage</keyword>
<dbReference type="GO" id="GO:0005524">
    <property type="term" value="F:ATP binding"/>
    <property type="evidence" value="ECO:0007669"/>
    <property type="project" value="UniProtKB-KW"/>
</dbReference>
<dbReference type="GO" id="GO:0043139">
    <property type="term" value="F:5'-3' DNA helicase activity"/>
    <property type="evidence" value="ECO:0007669"/>
    <property type="project" value="UniProtKB-ARBA"/>
</dbReference>
<dbReference type="SMART" id="SM00382">
    <property type="entry name" value="AAA"/>
    <property type="match status" value="1"/>
</dbReference>
<keyword evidence="13 15" id="KW-0539">Nucleus</keyword>
<keyword evidence="7 15" id="KW-0067">ATP-binding</keyword>
<evidence type="ECO:0000256" key="3">
    <source>
        <dbReference type="ARBA" id="ARBA00022741"/>
    </source>
</evidence>
<keyword evidence="6 15" id="KW-0347">Helicase</keyword>
<dbReference type="InterPro" id="IPR041048">
    <property type="entry name" value="RuvB-like_C"/>
</dbReference>
<evidence type="ECO:0000256" key="15">
    <source>
        <dbReference type="RuleBase" id="RU363048"/>
    </source>
</evidence>
<dbReference type="GO" id="GO:0031011">
    <property type="term" value="C:Ino80 complex"/>
    <property type="evidence" value="ECO:0007669"/>
    <property type="project" value="UniProtKB-ARBA"/>
</dbReference>
<dbReference type="GO" id="GO:0000492">
    <property type="term" value="P:box C/D snoRNP assembly"/>
    <property type="evidence" value="ECO:0007669"/>
    <property type="project" value="UniProtKB-ARBA"/>
</dbReference>
<evidence type="ECO:0000313" key="18">
    <source>
        <dbReference type="Proteomes" id="UP000195602"/>
    </source>
</evidence>
<evidence type="ECO:0000256" key="1">
    <source>
        <dbReference type="ARBA" id="ARBA00004123"/>
    </source>
</evidence>
<dbReference type="InterPro" id="IPR042487">
    <property type="entry name" value="RuvBL1/2_DNA/RNA_bd_dom"/>
</dbReference>
<comment type="catalytic activity">
    <reaction evidence="14 15">
        <text>ATP + H2O = ADP + phosphate + H(+)</text>
        <dbReference type="Rhea" id="RHEA:13065"/>
        <dbReference type="ChEBI" id="CHEBI:15377"/>
        <dbReference type="ChEBI" id="CHEBI:15378"/>
        <dbReference type="ChEBI" id="CHEBI:30616"/>
        <dbReference type="ChEBI" id="CHEBI:43474"/>
        <dbReference type="ChEBI" id="CHEBI:456216"/>
        <dbReference type="EC" id="3.6.4.12"/>
    </reaction>
</comment>
<evidence type="ECO:0000256" key="7">
    <source>
        <dbReference type="ARBA" id="ARBA00022840"/>
    </source>
</evidence>
<comment type="function">
    <text evidence="15">DNA helicase participates in several chromatin remodeling complexes, including the SWR1 and the INO80 complexes.</text>
</comment>
<dbReference type="EC" id="3.6.4.12" evidence="15"/>
<evidence type="ECO:0000256" key="4">
    <source>
        <dbReference type="ARBA" id="ARBA00022763"/>
    </source>
</evidence>
<evidence type="ECO:0000256" key="5">
    <source>
        <dbReference type="ARBA" id="ARBA00022801"/>
    </source>
</evidence>
<feature type="domain" description="AAA+ ATPase" evidence="16">
    <location>
        <begin position="64"/>
        <end position="368"/>
    </location>
</feature>
<evidence type="ECO:0000313" key="17">
    <source>
        <dbReference type="EMBL" id="OVF06796.1"/>
    </source>
</evidence>
<dbReference type="Gene3D" id="2.40.50.360">
    <property type="entry name" value="RuvB-like helicase, domain II"/>
    <property type="match status" value="1"/>
</dbReference>
<keyword evidence="10" id="KW-0010">Activator</keyword>
<evidence type="ECO:0000256" key="6">
    <source>
        <dbReference type="ARBA" id="ARBA00022806"/>
    </source>
</evidence>
<dbReference type="Pfam" id="PF06068">
    <property type="entry name" value="TIP49"/>
    <property type="match status" value="1"/>
</dbReference>
<accession>A0AA91T0A2</accession>
<dbReference type="InterPro" id="IPR027238">
    <property type="entry name" value="RuvB-like"/>
</dbReference>
<dbReference type="PANTHER" id="PTHR11093">
    <property type="entry name" value="RUVB-RELATED REPTIN AND PONTIN"/>
    <property type="match status" value="1"/>
</dbReference>
<evidence type="ECO:0000256" key="14">
    <source>
        <dbReference type="ARBA" id="ARBA00047995"/>
    </source>
</evidence>
<dbReference type="KEGG" id="clus:A9F13_18g01188"/>
<keyword evidence="5 15" id="KW-0378">Hydrolase</keyword>
<dbReference type="Proteomes" id="UP000195602">
    <property type="component" value="Unassembled WGS sequence"/>
</dbReference>
<name>A0AA91T0A2_CLALS</name>
<dbReference type="GO" id="GO:0016787">
    <property type="term" value="F:hydrolase activity"/>
    <property type="evidence" value="ECO:0007669"/>
    <property type="project" value="UniProtKB-KW"/>
</dbReference>
<dbReference type="InterPro" id="IPR003593">
    <property type="entry name" value="AAA+_ATPase"/>
</dbReference>
<dbReference type="Gene3D" id="3.40.50.300">
    <property type="entry name" value="P-loop containing nucleotide triphosphate hydrolases"/>
    <property type="match status" value="1"/>
</dbReference>
<evidence type="ECO:0000256" key="10">
    <source>
        <dbReference type="ARBA" id="ARBA00023159"/>
    </source>
</evidence>
<comment type="similarity">
    <text evidence="2 15">Belongs to the RuvB family.</text>
</comment>
<dbReference type="GO" id="GO:0006325">
    <property type="term" value="P:chromatin organization"/>
    <property type="evidence" value="ECO:0007669"/>
    <property type="project" value="UniProtKB-KW"/>
</dbReference>
<dbReference type="Gene3D" id="1.10.8.60">
    <property type="match status" value="1"/>
</dbReference>
<evidence type="ECO:0000256" key="13">
    <source>
        <dbReference type="ARBA" id="ARBA00023242"/>
    </source>
</evidence>
<dbReference type="SUPFAM" id="SSF52540">
    <property type="entry name" value="P-loop containing nucleoside triphosphate hydrolases"/>
    <property type="match status" value="1"/>
</dbReference>
<evidence type="ECO:0000256" key="9">
    <source>
        <dbReference type="ARBA" id="ARBA00023015"/>
    </source>
</evidence>
<dbReference type="GO" id="GO:0006281">
    <property type="term" value="P:DNA repair"/>
    <property type="evidence" value="ECO:0007669"/>
    <property type="project" value="UniProtKB-KW"/>
</dbReference>
<dbReference type="InterPro" id="IPR010339">
    <property type="entry name" value="TIP49_P-loop"/>
</dbReference>
<sequence length="457" mass="49837">MVEINEVKESTERDTRTAAHTHIKGLGLDEHGIAKRIDGGFVGQTSAREACGVIVDLIKTKRMSGKAILLAGAPGTGKTALALAISQELGPKVPFCPIVGSELYSAEVKKTAALMENFRKAIGLRIKETKEVYEGEVIELSPEEAENPLGGYGKTISHVIVGLKTAKGTKNLRLDPSIYESIQKERVVVGDVIYIEANTGSVKRVGRSDAYATEFDLEAEEYVPLPKGEVHKKKEIVQEVTLHDLDVANARPQGGQDVLSMMGQLLKPKKTEITDKLRAEVNKVVAKYIDQGVAELIPGVLFIDEVNMLDIEIFTYLNRALESSMAPVVVLASNRGMTTIRGTEDATKYPHGCPPDLIDRLLIVKTLPYNEEEIKVIISKRATLENLNVSGDALSKLAQHGVQSSLRYALQLLAPAGILAKTANRSEIGVSDIEECELLFLDSHRSMQILESTKGYL</sequence>
<evidence type="ECO:0000256" key="2">
    <source>
        <dbReference type="ARBA" id="ARBA00007519"/>
    </source>
</evidence>
<dbReference type="InterPro" id="IPR027417">
    <property type="entry name" value="P-loop_NTPase"/>
</dbReference>
<dbReference type="GO" id="GO:0097255">
    <property type="term" value="C:R2TP complex"/>
    <property type="evidence" value="ECO:0007669"/>
    <property type="project" value="UniProtKB-ARBA"/>
</dbReference>
<dbReference type="EMBL" id="LYUB02000018">
    <property type="protein sequence ID" value="OVF06796.1"/>
    <property type="molecule type" value="Genomic_DNA"/>
</dbReference>
<keyword evidence="12 15" id="KW-0234">DNA repair</keyword>
<protein>
    <recommendedName>
        <fullName evidence="15">RuvB-like helicase</fullName>
        <ecNumber evidence="15">3.6.4.12</ecNumber>
    </recommendedName>
</protein>
<keyword evidence="3 15" id="KW-0547">Nucleotide-binding</keyword>
<keyword evidence="9 15" id="KW-0805">Transcription regulation</keyword>
<reference evidence="17 18" key="1">
    <citation type="submission" date="2017-04" db="EMBL/GenBank/DDBJ databases">
        <title>Draft genome of the yeast Clavispora lusitaniae type strain CBS 6936.</title>
        <authorList>
            <person name="Durrens P."/>
            <person name="Klopp C."/>
            <person name="Biteau N."/>
            <person name="Fitton-Ouhabi V."/>
            <person name="Dementhon K."/>
            <person name="Accoceberry I."/>
            <person name="Sherman D.J."/>
            <person name="Noel T."/>
        </authorList>
    </citation>
    <scope>NUCLEOTIDE SEQUENCE [LARGE SCALE GENOMIC DNA]</scope>
    <source>
        <strain evidence="17 18">CBS 6936</strain>
    </source>
</reference>
<keyword evidence="11 15" id="KW-0804">Transcription</keyword>
<dbReference type="AlphaFoldDB" id="A0AA91T0A2"/>
<dbReference type="FunFam" id="1.10.8.60:FF:000010">
    <property type="entry name" value="RuvB-like helicase"/>
    <property type="match status" value="1"/>
</dbReference>
<dbReference type="GO" id="GO:0000812">
    <property type="term" value="C:Swr1 complex"/>
    <property type="evidence" value="ECO:0007669"/>
    <property type="project" value="UniProtKB-ARBA"/>
</dbReference>